<evidence type="ECO:0000313" key="7">
    <source>
        <dbReference type="Proteomes" id="UP000326509"/>
    </source>
</evidence>
<dbReference type="PANTHER" id="PTHR30329:SF21">
    <property type="entry name" value="LIPOPROTEIN YIAD-RELATED"/>
    <property type="match status" value="1"/>
</dbReference>
<dbReference type="Proteomes" id="UP000326509">
    <property type="component" value="Unassembled WGS sequence"/>
</dbReference>
<sequence length="281" mass="30691">MGTYTRTVLVRPASTRVIDIPGETTTVQTTVMVTPPTTRVIDVPAVTKTMTKRVMVTPPTTERIEIPAVTSTVKKTMYTNETTRVEDIAPVSKTFSKRVMSTPPTTRAVAIPSQSKTLKVTKLVSDASVTETDIQGTTRTVTKEVLQSKGGLTTWKEVECALVEYQALPINWNLGSATLTPQAKNIIDTRLMPVLANNPGVKLEIASHTDSRGGASSNQDLSERRAQAVAKYLETKGINSSLLVANGFGERKLTNRCKDGVSCTEREHSANRRTEFRLINN</sequence>
<name>A0A5J4IZZ9_9FLAO</name>
<dbReference type="Pfam" id="PF00691">
    <property type="entry name" value="OmpA"/>
    <property type="match status" value="1"/>
</dbReference>
<comment type="subcellular location">
    <subcellularLocation>
        <location evidence="1">Cell outer membrane</location>
    </subcellularLocation>
</comment>
<evidence type="ECO:0000256" key="4">
    <source>
        <dbReference type="PROSITE-ProRule" id="PRU00473"/>
    </source>
</evidence>
<dbReference type="PANTHER" id="PTHR30329">
    <property type="entry name" value="STATOR ELEMENT OF FLAGELLAR MOTOR COMPLEX"/>
    <property type="match status" value="1"/>
</dbReference>
<evidence type="ECO:0000256" key="1">
    <source>
        <dbReference type="ARBA" id="ARBA00004442"/>
    </source>
</evidence>
<dbReference type="InterPro" id="IPR036737">
    <property type="entry name" value="OmpA-like_sf"/>
</dbReference>
<reference evidence="6 7" key="1">
    <citation type="submission" date="2019-08" db="EMBL/GenBank/DDBJ databases">
        <title>Draft genome sequence of Ulvibacter marinus type strain NBRC 109484.</title>
        <authorList>
            <person name="Kawano K."/>
            <person name="Ushijima N."/>
            <person name="Kihara M."/>
            <person name="Itoh H."/>
        </authorList>
    </citation>
    <scope>NUCLEOTIDE SEQUENCE [LARGE SCALE GENOMIC DNA]</scope>
    <source>
        <strain evidence="6 7">NBRC 109484</strain>
    </source>
</reference>
<dbReference type="InterPro" id="IPR050330">
    <property type="entry name" value="Bact_OuterMem_StrucFunc"/>
</dbReference>
<evidence type="ECO:0000259" key="5">
    <source>
        <dbReference type="PROSITE" id="PS51123"/>
    </source>
</evidence>
<dbReference type="InterPro" id="IPR006664">
    <property type="entry name" value="OMP_bac"/>
</dbReference>
<feature type="domain" description="OmpA-like" evidence="5">
    <location>
        <begin position="159"/>
        <end position="281"/>
    </location>
</feature>
<dbReference type="GO" id="GO:0009279">
    <property type="term" value="C:cell outer membrane"/>
    <property type="evidence" value="ECO:0007669"/>
    <property type="project" value="UniProtKB-SubCell"/>
</dbReference>
<dbReference type="EMBL" id="BKCG01000002">
    <property type="protein sequence ID" value="GER59228.1"/>
    <property type="molecule type" value="Genomic_DNA"/>
</dbReference>
<evidence type="ECO:0000256" key="2">
    <source>
        <dbReference type="ARBA" id="ARBA00023136"/>
    </source>
</evidence>
<evidence type="ECO:0000313" key="6">
    <source>
        <dbReference type="EMBL" id="GER59228.1"/>
    </source>
</evidence>
<evidence type="ECO:0000256" key="3">
    <source>
        <dbReference type="ARBA" id="ARBA00023237"/>
    </source>
</evidence>
<dbReference type="AlphaFoldDB" id="A0A5J4IZZ9"/>
<gene>
    <name evidence="6" type="ORF">ULMA_13360</name>
</gene>
<dbReference type="SUPFAM" id="SSF103088">
    <property type="entry name" value="OmpA-like"/>
    <property type="match status" value="1"/>
</dbReference>
<dbReference type="InterPro" id="IPR006665">
    <property type="entry name" value="OmpA-like"/>
</dbReference>
<comment type="caution">
    <text evidence="6">The sequence shown here is derived from an EMBL/GenBank/DDBJ whole genome shotgun (WGS) entry which is preliminary data.</text>
</comment>
<dbReference type="Gene3D" id="3.30.1330.60">
    <property type="entry name" value="OmpA-like domain"/>
    <property type="match status" value="1"/>
</dbReference>
<proteinExistence type="predicted"/>
<dbReference type="PRINTS" id="PR01021">
    <property type="entry name" value="OMPADOMAIN"/>
</dbReference>
<keyword evidence="3" id="KW-0998">Cell outer membrane</keyword>
<dbReference type="PROSITE" id="PS51123">
    <property type="entry name" value="OMPA_2"/>
    <property type="match status" value="1"/>
</dbReference>
<organism evidence="6 7">
    <name type="scientific">Patiriisocius marinus</name>
    <dbReference type="NCBI Taxonomy" id="1397112"/>
    <lineage>
        <taxon>Bacteria</taxon>
        <taxon>Pseudomonadati</taxon>
        <taxon>Bacteroidota</taxon>
        <taxon>Flavobacteriia</taxon>
        <taxon>Flavobacteriales</taxon>
        <taxon>Flavobacteriaceae</taxon>
        <taxon>Patiriisocius</taxon>
    </lineage>
</organism>
<accession>A0A5J4IZZ9</accession>
<keyword evidence="7" id="KW-1185">Reference proteome</keyword>
<dbReference type="CDD" id="cd07185">
    <property type="entry name" value="OmpA_C-like"/>
    <property type="match status" value="1"/>
</dbReference>
<keyword evidence="2 4" id="KW-0472">Membrane</keyword>
<protein>
    <recommendedName>
        <fullName evidence="5">OmpA-like domain-containing protein</fullName>
    </recommendedName>
</protein>